<feature type="region of interest" description="Disordered" evidence="1">
    <location>
        <begin position="102"/>
        <end position="152"/>
    </location>
</feature>
<keyword evidence="2" id="KW-0472">Membrane</keyword>
<feature type="compositionally biased region" description="Polar residues" evidence="1">
    <location>
        <begin position="133"/>
        <end position="144"/>
    </location>
</feature>
<feature type="region of interest" description="Disordered" evidence="1">
    <location>
        <begin position="207"/>
        <end position="228"/>
    </location>
</feature>
<evidence type="ECO:0000313" key="3">
    <source>
        <dbReference type="EMBL" id="KZT42006.1"/>
    </source>
</evidence>
<feature type="compositionally biased region" description="Polar residues" evidence="1">
    <location>
        <begin position="483"/>
        <end position="495"/>
    </location>
</feature>
<dbReference type="EMBL" id="KV428016">
    <property type="protein sequence ID" value="KZT42006.1"/>
    <property type="molecule type" value="Genomic_DNA"/>
</dbReference>
<keyword evidence="2" id="KW-0812">Transmembrane</keyword>
<evidence type="ECO:0000256" key="2">
    <source>
        <dbReference type="SAM" id="Phobius"/>
    </source>
</evidence>
<feature type="region of interest" description="Disordered" evidence="1">
    <location>
        <begin position="381"/>
        <end position="415"/>
    </location>
</feature>
<dbReference type="Proteomes" id="UP000076798">
    <property type="component" value="Unassembled WGS sequence"/>
</dbReference>
<evidence type="ECO:0000256" key="1">
    <source>
        <dbReference type="SAM" id="MobiDB-lite"/>
    </source>
</evidence>
<keyword evidence="2" id="KW-1133">Transmembrane helix</keyword>
<dbReference type="AlphaFoldDB" id="A0A166GTX7"/>
<feature type="compositionally biased region" description="Polar residues" evidence="1">
    <location>
        <begin position="214"/>
        <end position="225"/>
    </location>
</feature>
<proteinExistence type="predicted"/>
<gene>
    <name evidence="3" type="ORF">SISSUDRAFT_143044</name>
</gene>
<evidence type="ECO:0000313" key="4">
    <source>
        <dbReference type="Proteomes" id="UP000076798"/>
    </source>
</evidence>
<feature type="region of interest" description="Disordered" evidence="1">
    <location>
        <begin position="483"/>
        <end position="512"/>
    </location>
</feature>
<accession>A0A166GTX7</accession>
<keyword evidence="4" id="KW-1185">Reference proteome</keyword>
<reference evidence="3 4" key="1">
    <citation type="journal article" date="2016" name="Mol. Biol. Evol.">
        <title>Comparative Genomics of Early-Diverging Mushroom-Forming Fungi Provides Insights into the Origins of Lignocellulose Decay Capabilities.</title>
        <authorList>
            <person name="Nagy L.G."/>
            <person name="Riley R."/>
            <person name="Tritt A."/>
            <person name="Adam C."/>
            <person name="Daum C."/>
            <person name="Floudas D."/>
            <person name="Sun H."/>
            <person name="Yadav J.S."/>
            <person name="Pangilinan J."/>
            <person name="Larsson K.H."/>
            <person name="Matsuura K."/>
            <person name="Barry K."/>
            <person name="Labutti K."/>
            <person name="Kuo R."/>
            <person name="Ohm R.A."/>
            <person name="Bhattacharya S.S."/>
            <person name="Shirouzu T."/>
            <person name="Yoshinaga Y."/>
            <person name="Martin F.M."/>
            <person name="Grigoriev I.V."/>
            <person name="Hibbett D.S."/>
        </authorList>
    </citation>
    <scope>NUCLEOTIDE SEQUENCE [LARGE SCALE GENOMIC DNA]</scope>
    <source>
        <strain evidence="3 4">HHB10207 ss-3</strain>
    </source>
</reference>
<feature type="compositionally biased region" description="Basic and acidic residues" evidence="1">
    <location>
        <begin position="386"/>
        <end position="395"/>
    </location>
</feature>
<feature type="transmembrane region" description="Helical" evidence="2">
    <location>
        <begin position="238"/>
        <end position="259"/>
    </location>
</feature>
<organism evidence="3 4">
    <name type="scientific">Sistotremastrum suecicum HHB10207 ss-3</name>
    <dbReference type="NCBI Taxonomy" id="1314776"/>
    <lineage>
        <taxon>Eukaryota</taxon>
        <taxon>Fungi</taxon>
        <taxon>Dikarya</taxon>
        <taxon>Basidiomycota</taxon>
        <taxon>Agaricomycotina</taxon>
        <taxon>Agaricomycetes</taxon>
        <taxon>Sistotremastrales</taxon>
        <taxon>Sistotremastraceae</taxon>
        <taxon>Sistotremastrum</taxon>
    </lineage>
</organism>
<name>A0A166GTX7_9AGAM</name>
<sequence length="512" mass="55535">MRVACTVPRDALFVLVPPSFIYIPTSSYLPSPPKFENKRVYVCIIILHELLLGRTRHSCLFVRQLEEMAALQLVSLLFQEDSTSTTASESVLFTMTVSPNPHESFTKPHHDKRPSSHTPSHTTSRHSSHPTSKASTIHPSSHSSKTAHHVTSKATTSHILTLHEASSAPFASAFTVTDLPLLSTPISSSLGSPSSSTSTVLLVSSSGSSHDALPTSTSTGFSSDNTHSHKPGWPTGQIIGVSVIIILVTAIAAFLLWLFCRRNPQAEDIESPTMAVTHEQLAEMRQRNLSSYPSEQQIYANSPSSEQSGSNMSLASFLSFIHFRPATTKEKLARNAEHASDEKTLPDVTLSPFIHPNRAIENTTHVKAARRVSEVLQSSAASSTIRAEESHRVETQSEQAFSDGLPAATSSPPRGAVRFMDGGPISPSLHSQATTYTPNVRASGEFVRGRDAKMVLRITPSPTIPQTSEPSFAAYRLTMASSEGSALPSIQSSPMSGFEPIPESELFYRSRR</sequence>
<protein>
    <submittedName>
        <fullName evidence="3">Uncharacterized protein</fullName>
    </submittedName>
</protein>